<dbReference type="RefSeq" id="WP_172276478.1">
    <property type="nucleotide sequence ID" value="NZ_CASGMU010000012.1"/>
</dbReference>
<organism evidence="1 2">
    <name type="scientific">Xylanibacter muris</name>
    <dbReference type="NCBI Taxonomy" id="2736290"/>
    <lineage>
        <taxon>Bacteria</taxon>
        <taxon>Pseudomonadati</taxon>
        <taxon>Bacteroidota</taxon>
        <taxon>Bacteroidia</taxon>
        <taxon>Bacteroidales</taxon>
        <taxon>Prevotellaceae</taxon>
        <taxon>Xylanibacter</taxon>
    </lineage>
</organism>
<dbReference type="Proteomes" id="UP000714420">
    <property type="component" value="Unassembled WGS sequence"/>
</dbReference>
<protein>
    <submittedName>
        <fullName evidence="1">DUF4160 domain-containing protein</fullName>
    </submittedName>
</protein>
<dbReference type="EMBL" id="JABKKF010000012">
    <property type="protein sequence ID" value="NPD92876.1"/>
    <property type="molecule type" value="Genomic_DNA"/>
</dbReference>
<comment type="caution">
    <text evidence="1">The sequence shown here is derived from an EMBL/GenBank/DDBJ whole genome shotgun (WGS) entry which is preliminary data.</text>
</comment>
<evidence type="ECO:0000313" key="2">
    <source>
        <dbReference type="Proteomes" id="UP000714420"/>
    </source>
</evidence>
<gene>
    <name evidence="1" type="ORF">HPS56_11100</name>
</gene>
<dbReference type="Pfam" id="PF13711">
    <property type="entry name" value="DUF4160"/>
    <property type="match status" value="1"/>
</dbReference>
<proteinExistence type="predicted"/>
<dbReference type="InterPro" id="IPR025427">
    <property type="entry name" value="DUF4160"/>
</dbReference>
<keyword evidence="2" id="KW-1185">Reference proteome</keyword>
<evidence type="ECO:0000313" key="1">
    <source>
        <dbReference type="EMBL" id="NPD92876.1"/>
    </source>
</evidence>
<accession>A0ABX2ASF8</accession>
<name>A0ABX2ASF8_9BACT</name>
<sequence>MPTVLFIFGIRFFFYPNDHEPIHIHIEYQGKSAKIQVEPDVIVVENNGLKAQTIKKAVDTVVFYKEDIIAAWHEVFNYK</sequence>
<reference evidence="1 2" key="1">
    <citation type="submission" date="2020-05" db="EMBL/GenBank/DDBJ databases">
        <title>Distinct polysaccharide utilization as determinants for interspecies competition between intestinal Prevotella spp.</title>
        <authorList>
            <person name="Galvez E.J.C."/>
            <person name="Iljazovic A."/>
            <person name="Strowig T."/>
        </authorList>
    </citation>
    <scope>NUCLEOTIDE SEQUENCE [LARGE SCALE GENOMIC DNA]</scope>
    <source>
        <strain evidence="1 2">PMUR</strain>
    </source>
</reference>